<organism evidence="1 2">
    <name type="scientific">Shimia marina</name>
    <dbReference type="NCBI Taxonomy" id="321267"/>
    <lineage>
        <taxon>Bacteria</taxon>
        <taxon>Pseudomonadati</taxon>
        <taxon>Pseudomonadota</taxon>
        <taxon>Alphaproteobacteria</taxon>
        <taxon>Rhodobacterales</taxon>
        <taxon>Roseobacteraceae</taxon>
    </lineage>
</organism>
<evidence type="ECO:0008006" key="3">
    <source>
        <dbReference type="Google" id="ProtNLM"/>
    </source>
</evidence>
<dbReference type="InterPro" id="IPR027417">
    <property type="entry name" value="P-loop_NTPase"/>
</dbReference>
<dbReference type="STRING" id="321267.SHM7688_00179"/>
<reference evidence="1 2" key="1">
    <citation type="submission" date="2015-09" db="EMBL/GenBank/DDBJ databases">
        <authorList>
            <consortium name="Swine Surveillance"/>
        </authorList>
    </citation>
    <scope>NUCLEOTIDE SEQUENCE [LARGE SCALE GENOMIC DNA]</scope>
    <source>
        <strain evidence="1 2">CECT 7688</strain>
    </source>
</reference>
<dbReference type="Gene3D" id="3.40.50.300">
    <property type="entry name" value="P-loop containing nucleotide triphosphate hydrolases"/>
    <property type="match status" value="1"/>
</dbReference>
<proteinExistence type="predicted"/>
<name>A0A0P1EKH6_9RHOB</name>
<dbReference type="RefSeq" id="WP_058238123.1">
    <property type="nucleotide sequence ID" value="NZ_CYPW01000001.1"/>
</dbReference>
<keyword evidence="2" id="KW-1185">Reference proteome</keyword>
<sequence length="208" mass="23196">MLVFFKQNLAFLSVPKTGSTAYELALRPRADVIFTKRVKHMTIGKYHAKMAPFLKETYGLTPERMAVVRDPIDHARSWYKYRSPHRMAPSNPACHGGISFDDFLLDAISDTPSKPAGIGSQASFLSLGVGDVPVHHLFAYEHQDLLQAFLLERFGRPIVPQQKNVSPDVDAPVSPEVAEKFRAARPADFALYDRVMQAGGVLREFQGP</sequence>
<gene>
    <name evidence="1" type="ORF">SHM7688_00179</name>
</gene>
<dbReference type="Proteomes" id="UP000054823">
    <property type="component" value="Unassembled WGS sequence"/>
</dbReference>
<protein>
    <recommendedName>
        <fullName evidence="3">Sulfotransferase family protein</fullName>
    </recommendedName>
</protein>
<dbReference type="SUPFAM" id="SSF52540">
    <property type="entry name" value="P-loop containing nucleoside triphosphate hydrolases"/>
    <property type="match status" value="1"/>
</dbReference>
<accession>A0A0P1EKH6</accession>
<dbReference type="AlphaFoldDB" id="A0A0P1EKH6"/>
<evidence type="ECO:0000313" key="2">
    <source>
        <dbReference type="Proteomes" id="UP000054823"/>
    </source>
</evidence>
<dbReference type="EMBL" id="CYPW01000001">
    <property type="protein sequence ID" value="CUH50750.1"/>
    <property type="molecule type" value="Genomic_DNA"/>
</dbReference>
<evidence type="ECO:0000313" key="1">
    <source>
        <dbReference type="EMBL" id="CUH50750.1"/>
    </source>
</evidence>
<dbReference type="OrthoDB" id="7687351at2"/>